<dbReference type="AlphaFoldDB" id="A0A0K2T564"/>
<reference evidence="1" key="1">
    <citation type="submission" date="2014-05" db="EMBL/GenBank/DDBJ databases">
        <authorList>
            <person name="Chronopoulou M."/>
        </authorList>
    </citation>
    <scope>NUCLEOTIDE SEQUENCE</scope>
    <source>
        <tissue evidence="1">Whole organism</tissue>
    </source>
</reference>
<sequence>MITQTTFKSQPASKYDRKYVSIQNVS</sequence>
<evidence type="ECO:0000313" key="1">
    <source>
        <dbReference type="EMBL" id="CDW21173.1"/>
    </source>
</evidence>
<protein>
    <submittedName>
        <fullName evidence="1">Uncharacterized protein</fullName>
    </submittedName>
</protein>
<proteinExistence type="predicted"/>
<organism evidence="1">
    <name type="scientific">Lepeophtheirus salmonis</name>
    <name type="common">Salmon louse</name>
    <name type="synonym">Caligus salmonis</name>
    <dbReference type="NCBI Taxonomy" id="72036"/>
    <lineage>
        <taxon>Eukaryota</taxon>
        <taxon>Metazoa</taxon>
        <taxon>Ecdysozoa</taxon>
        <taxon>Arthropoda</taxon>
        <taxon>Crustacea</taxon>
        <taxon>Multicrustacea</taxon>
        <taxon>Hexanauplia</taxon>
        <taxon>Copepoda</taxon>
        <taxon>Siphonostomatoida</taxon>
        <taxon>Caligidae</taxon>
        <taxon>Lepeophtheirus</taxon>
    </lineage>
</organism>
<accession>A0A0K2T564</accession>
<name>A0A0K2T564_LEPSM</name>
<dbReference type="EMBL" id="HACA01003812">
    <property type="protein sequence ID" value="CDW21173.1"/>
    <property type="molecule type" value="Transcribed_RNA"/>
</dbReference>